<dbReference type="GeneID" id="92752886"/>
<protein>
    <recommendedName>
        <fullName evidence="5">Anti-sigma factor</fullName>
    </recommendedName>
</protein>
<keyword evidence="2" id="KW-0812">Transmembrane</keyword>
<dbReference type="EMBL" id="JBEPSN010000004">
    <property type="protein sequence ID" value="MET4540157.1"/>
    <property type="molecule type" value="Genomic_DNA"/>
</dbReference>
<evidence type="ECO:0008006" key="5">
    <source>
        <dbReference type="Google" id="ProtNLM"/>
    </source>
</evidence>
<keyword evidence="2" id="KW-1133">Transmembrane helix</keyword>
<proteinExistence type="predicted"/>
<evidence type="ECO:0000313" key="4">
    <source>
        <dbReference type="Proteomes" id="UP001549307"/>
    </source>
</evidence>
<comment type="caution">
    <text evidence="3">The sequence shown here is derived from an EMBL/GenBank/DDBJ whole genome shotgun (WGS) entry which is preliminary data.</text>
</comment>
<reference evidence="3 4" key="1">
    <citation type="submission" date="2024-06" db="EMBL/GenBank/DDBJ databases">
        <title>Sorghum-associated microbial communities from plants grown in Nebraska, USA.</title>
        <authorList>
            <person name="Schachtman D."/>
        </authorList>
    </citation>
    <scope>NUCLEOTIDE SEQUENCE [LARGE SCALE GENOMIC DNA]</scope>
    <source>
        <strain evidence="3 4">3552</strain>
    </source>
</reference>
<feature type="region of interest" description="Disordered" evidence="1">
    <location>
        <begin position="114"/>
        <end position="277"/>
    </location>
</feature>
<gene>
    <name evidence="3" type="ORF">ABIE37_001938</name>
</gene>
<name>A0ABV2P5V6_9MICC</name>
<sequence>MTSRETEREAIVDELLLDAGLADASDVRQTLVSLGTFANLPAPAPSPELAAMIAGPHDELSKRRWRHQHRTAVVSIAVVAAMGLGVSGVAAASSGFTRNPSFIDQLISNFHPRPSVAAPELPSNDAPRVTTEPAPAADPAAIPPASEASSFPVPAPATADNVAQAQAQAQAPDAAPAVPTPKPADAVPADTFAAQPGAADASAAQPRTAKPNKSLDGAAQEPQAQGNQLRRQGADAPKPEASKADTGKPAKPGLGSKQGALLPPLSDKRTDEQLQPVMDKWKKWLKQGHR</sequence>
<feature type="compositionally biased region" description="Basic and acidic residues" evidence="1">
    <location>
        <begin position="237"/>
        <end position="248"/>
    </location>
</feature>
<dbReference type="RefSeq" id="WP_354228931.1">
    <property type="nucleotide sequence ID" value="NZ_JBEPSN010000004.1"/>
</dbReference>
<evidence type="ECO:0000256" key="2">
    <source>
        <dbReference type="SAM" id="Phobius"/>
    </source>
</evidence>
<keyword evidence="4" id="KW-1185">Reference proteome</keyword>
<organism evidence="3 4">
    <name type="scientific">Arthrobacter bambusae</name>
    <dbReference type="NCBI Taxonomy" id="1338426"/>
    <lineage>
        <taxon>Bacteria</taxon>
        <taxon>Bacillati</taxon>
        <taxon>Actinomycetota</taxon>
        <taxon>Actinomycetes</taxon>
        <taxon>Micrococcales</taxon>
        <taxon>Micrococcaceae</taxon>
        <taxon>Arthrobacter</taxon>
    </lineage>
</organism>
<dbReference type="Proteomes" id="UP001549307">
    <property type="component" value="Unassembled WGS sequence"/>
</dbReference>
<feature type="transmembrane region" description="Helical" evidence="2">
    <location>
        <begin position="72"/>
        <end position="92"/>
    </location>
</feature>
<evidence type="ECO:0000256" key="1">
    <source>
        <dbReference type="SAM" id="MobiDB-lite"/>
    </source>
</evidence>
<feature type="compositionally biased region" description="Low complexity" evidence="1">
    <location>
        <begin position="133"/>
        <end position="204"/>
    </location>
</feature>
<evidence type="ECO:0000313" key="3">
    <source>
        <dbReference type="EMBL" id="MET4540157.1"/>
    </source>
</evidence>
<keyword evidence="2" id="KW-0472">Membrane</keyword>
<accession>A0ABV2P5V6</accession>